<protein>
    <recommendedName>
        <fullName evidence="5">RING-type domain-containing protein</fullName>
    </recommendedName>
</protein>
<evidence type="ECO:0000256" key="1">
    <source>
        <dbReference type="ARBA" id="ARBA00022723"/>
    </source>
</evidence>
<dbReference type="PROSITE" id="PS00518">
    <property type="entry name" value="ZF_RING_1"/>
    <property type="match status" value="1"/>
</dbReference>
<dbReference type="AlphaFoldDB" id="A0AAN9FQS0"/>
<sequence>MDPPPLDHEFIINEELDIVRAMEVMRKLPPPATSPHLMCVRFNSHLPFETIDRCKVLARVLSRIHGFRSLFYEPHAIGHPLAREFVIKILVDIWIALEEMLSLPTSPTPYQMRVHFSADLPVAIIHAFKAHIRELAKKYGFRCLFFNPRLLPVCPICYRELRYPSAVSECNHTFCFICIQRWITARECHDLDPNCPICFGNMGTLLVAAIPTSEGQEDEM</sequence>
<evidence type="ECO:0000259" key="5">
    <source>
        <dbReference type="PROSITE" id="PS50089"/>
    </source>
</evidence>
<accession>A0AAN9FQS0</accession>
<dbReference type="Gene3D" id="3.30.40.10">
    <property type="entry name" value="Zinc/RING finger domain, C3HC4 (zinc finger)"/>
    <property type="match status" value="1"/>
</dbReference>
<gene>
    <name evidence="6" type="ORF">RIF29_08352</name>
</gene>
<dbReference type="EMBL" id="JAYWIO010000002">
    <property type="protein sequence ID" value="KAK7280832.1"/>
    <property type="molecule type" value="Genomic_DNA"/>
</dbReference>
<dbReference type="InterPro" id="IPR018957">
    <property type="entry name" value="Znf_C3HC4_RING-type"/>
</dbReference>
<dbReference type="InterPro" id="IPR013083">
    <property type="entry name" value="Znf_RING/FYVE/PHD"/>
</dbReference>
<dbReference type="PROSITE" id="PS50089">
    <property type="entry name" value="ZF_RING_2"/>
    <property type="match status" value="1"/>
</dbReference>
<evidence type="ECO:0000256" key="2">
    <source>
        <dbReference type="ARBA" id="ARBA00022771"/>
    </source>
</evidence>
<organism evidence="6 7">
    <name type="scientific">Crotalaria pallida</name>
    <name type="common">Smooth rattlebox</name>
    <name type="synonym">Crotalaria striata</name>
    <dbReference type="NCBI Taxonomy" id="3830"/>
    <lineage>
        <taxon>Eukaryota</taxon>
        <taxon>Viridiplantae</taxon>
        <taxon>Streptophyta</taxon>
        <taxon>Embryophyta</taxon>
        <taxon>Tracheophyta</taxon>
        <taxon>Spermatophyta</taxon>
        <taxon>Magnoliopsida</taxon>
        <taxon>eudicotyledons</taxon>
        <taxon>Gunneridae</taxon>
        <taxon>Pentapetalae</taxon>
        <taxon>rosids</taxon>
        <taxon>fabids</taxon>
        <taxon>Fabales</taxon>
        <taxon>Fabaceae</taxon>
        <taxon>Papilionoideae</taxon>
        <taxon>50 kb inversion clade</taxon>
        <taxon>genistoids sensu lato</taxon>
        <taxon>core genistoids</taxon>
        <taxon>Crotalarieae</taxon>
        <taxon>Crotalaria</taxon>
    </lineage>
</organism>
<name>A0AAN9FQS0_CROPI</name>
<dbReference type="Proteomes" id="UP001372338">
    <property type="component" value="Unassembled WGS sequence"/>
</dbReference>
<dbReference type="CDD" id="cd16449">
    <property type="entry name" value="RING-HC"/>
    <property type="match status" value="1"/>
</dbReference>
<keyword evidence="7" id="KW-1185">Reference proteome</keyword>
<reference evidence="6 7" key="1">
    <citation type="submission" date="2024-01" db="EMBL/GenBank/DDBJ databases">
        <title>The genomes of 5 underutilized Papilionoideae crops provide insights into root nodulation and disease resistanc.</title>
        <authorList>
            <person name="Yuan L."/>
        </authorList>
    </citation>
    <scope>NUCLEOTIDE SEQUENCE [LARGE SCALE GENOMIC DNA]</scope>
    <source>
        <strain evidence="6">ZHUSHIDOU_FW_LH</strain>
        <tissue evidence="6">Leaf</tissue>
    </source>
</reference>
<feature type="domain" description="RING-type" evidence="5">
    <location>
        <begin position="154"/>
        <end position="198"/>
    </location>
</feature>
<evidence type="ECO:0000256" key="3">
    <source>
        <dbReference type="ARBA" id="ARBA00022833"/>
    </source>
</evidence>
<dbReference type="InterPro" id="IPR001841">
    <property type="entry name" value="Znf_RING"/>
</dbReference>
<keyword evidence="3" id="KW-0862">Zinc</keyword>
<keyword evidence="1" id="KW-0479">Metal-binding</keyword>
<evidence type="ECO:0000313" key="7">
    <source>
        <dbReference type="Proteomes" id="UP001372338"/>
    </source>
</evidence>
<dbReference type="Pfam" id="PF00097">
    <property type="entry name" value="zf-C3HC4"/>
    <property type="match status" value="1"/>
</dbReference>
<evidence type="ECO:0000256" key="4">
    <source>
        <dbReference type="PROSITE-ProRule" id="PRU00175"/>
    </source>
</evidence>
<proteinExistence type="predicted"/>
<dbReference type="InterPro" id="IPR017907">
    <property type="entry name" value="Znf_RING_CS"/>
</dbReference>
<keyword evidence="2 4" id="KW-0863">Zinc-finger</keyword>
<dbReference type="SUPFAM" id="SSF57850">
    <property type="entry name" value="RING/U-box"/>
    <property type="match status" value="1"/>
</dbReference>
<dbReference type="GO" id="GO:0008270">
    <property type="term" value="F:zinc ion binding"/>
    <property type="evidence" value="ECO:0007669"/>
    <property type="project" value="UniProtKB-KW"/>
</dbReference>
<evidence type="ECO:0000313" key="6">
    <source>
        <dbReference type="EMBL" id="KAK7280832.1"/>
    </source>
</evidence>
<comment type="caution">
    <text evidence="6">The sequence shown here is derived from an EMBL/GenBank/DDBJ whole genome shotgun (WGS) entry which is preliminary data.</text>
</comment>
<dbReference type="SMART" id="SM00184">
    <property type="entry name" value="RING"/>
    <property type="match status" value="1"/>
</dbReference>